<reference evidence="1" key="1">
    <citation type="submission" date="2021-06" db="EMBL/GenBank/DDBJ databases">
        <authorList>
            <person name="Kallberg Y."/>
            <person name="Tangrot J."/>
            <person name="Rosling A."/>
        </authorList>
    </citation>
    <scope>NUCLEOTIDE SEQUENCE</scope>
    <source>
        <strain evidence="1">CL356</strain>
    </source>
</reference>
<protein>
    <submittedName>
        <fullName evidence="1">15077_t:CDS:1</fullName>
    </submittedName>
</protein>
<comment type="caution">
    <text evidence="1">The sequence shown here is derived from an EMBL/GenBank/DDBJ whole genome shotgun (WGS) entry which is preliminary data.</text>
</comment>
<evidence type="ECO:0000313" key="1">
    <source>
        <dbReference type="EMBL" id="CAG8763467.1"/>
    </source>
</evidence>
<accession>A0ACA9QRP7</accession>
<evidence type="ECO:0000313" key="2">
    <source>
        <dbReference type="Proteomes" id="UP000789525"/>
    </source>
</evidence>
<feature type="non-terminal residue" evidence="1">
    <location>
        <position position="1"/>
    </location>
</feature>
<organism evidence="1 2">
    <name type="scientific">Acaulospora colombiana</name>
    <dbReference type="NCBI Taxonomy" id="27376"/>
    <lineage>
        <taxon>Eukaryota</taxon>
        <taxon>Fungi</taxon>
        <taxon>Fungi incertae sedis</taxon>
        <taxon>Mucoromycota</taxon>
        <taxon>Glomeromycotina</taxon>
        <taxon>Glomeromycetes</taxon>
        <taxon>Diversisporales</taxon>
        <taxon>Acaulosporaceae</taxon>
        <taxon>Acaulospora</taxon>
    </lineage>
</organism>
<dbReference type="Proteomes" id="UP000789525">
    <property type="component" value="Unassembled WGS sequence"/>
</dbReference>
<dbReference type="EMBL" id="CAJVPT010060307">
    <property type="protein sequence ID" value="CAG8763467.1"/>
    <property type="molecule type" value="Genomic_DNA"/>
</dbReference>
<keyword evidence="2" id="KW-1185">Reference proteome</keyword>
<gene>
    <name evidence="1" type="ORF">ACOLOM_LOCUS13316</name>
</gene>
<sequence>EINNQGTDHHKEEGINNHHEGDTTITLTPNPWNWTMLDLLKETIKGTGGDNHHEETAISVKS</sequence>
<proteinExistence type="predicted"/>
<name>A0ACA9QRP7_9GLOM</name>